<keyword evidence="1" id="KW-0732">Signal</keyword>
<sequence>MRLFNKPASVTVLAGLTSALRLDVESQVKTKTWTTTVTTYTAILNTTQLRLCLNDADSTGLGFYAFNDTEWEGEPIVAINQIEDVSGFFACLEEQDLASALGFYNDKPPEGAVQIYDEILTWTGKYYERDHYQNLRD</sequence>
<accession>A0A1Q2YFL2</accession>
<gene>
    <name evidence="2" type="ORF">PMKS-001790</name>
</gene>
<dbReference type="EMBL" id="BDGI01000065">
    <property type="protein sequence ID" value="GAV28319.1"/>
    <property type="molecule type" value="Genomic_DNA"/>
</dbReference>
<name>A0A1Q2YFL2_9ASCO</name>
<keyword evidence="3" id="KW-1185">Reference proteome</keyword>
<comment type="caution">
    <text evidence="2">The sequence shown here is derived from an EMBL/GenBank/DDBJ whole genome shotgun (WGS) entry which is preliminary data.</text>
</comment>
<feature type="chain" id="PRO_5012478995" evidence="1">
    <location>
        <begin position="20"/>
        <end position="137"/>
    </location>
</feature>
<protein>
    <submittedName>
        <fullName evidence="2">Uncharacterized protein</fullName>
    </submittedName>
</protein>
<evidence type="ECO:0000313" key="3">
    <source>
        <dbReference type="Proteomes" id="UP000186136"/>
    </source>
</evidence>
<evidence type="ECO:0000313" key="2">
    <source>
        <dbReference type="EMBL" id="GAV28319.1"/>
    </source>
</evidence>
<feature type="signal peptide" evidence="1">
    <location>
        <begin position="1"/>
        <end position="19"/>
    </location>
</feature>
<dbReference type="Proteomes" id="UP000186136">
    <property type="component" value="Unassembled WGS sequence"/>
</dbReference>
<reference evidence="2 3" key="1">
    <citation type="submission" date="2016-08" db="EMBL/GenBank/DDBJ databases">
        <title>Whole genome shotgun sequence of Pichia membranifaciens KS47-1.</title>
        <authorList>
            <person name="Konishi M."/>
            <person name="Ishida M."/>
            <person name="Arakawa T."/>
            <person name="Kato Y."/>
            <person name="Horiuchi J."/>
        </authorList>
    </citation>
    <scope>NUCLEOTIDE SEQUENCE [LARGE SCALE GENOMIC DNA]</scope>
    <source>
        <strain evidence="2 3">KS47-1</strain>
    </source>
</reference>
<dbReference type="AlphaFoldDB" id="A0A1Q2YFL2"/>
<organism evidence="2 3">
    <name type="scientific">Pichia membranifaciens</name>
    <dbReference type="NCBI Taxonomy" id="4926"/>
    <lineage>
        <taxon>Eukaryota</taxon>
        <taxon>Fungi</taxon>
        <taxon>Dikarya</taxon>
        <taxon>Ascomycota</taxon>
        <taxon>Saccharomycotina</taxon>
        <taxon>Pichiomycetes</taxon>
        <taxon>Pichiales</taxon>
        <taxon>Pichiaceae</taxon>
        <taxon>Pichia</taxon>
    </lineage>
</organism>
<evidence type="ECO:0000256" key="1">
    <source>
        <dbReference type="SAM" id="SignalP"/>
    </source>
</evidence>
<proteinExistence type="predicted"/>